<keyword evidence="10 12" id="KW-0496">Mitochondrion</keyword>
<comment type="caution">
    <text evidence="13">The sequence shown here is derived from an EMBL/GenBank/DDBJ whole genome shotgun (WGS) entry which is preliminary data.</text>
</comment>
<dbReference type="STRING" id="1165861.A0A0L0UTF8"/>
<keyword evidence="14" id="KW-1185">Reference proteome</keyword>
<keyword evidence="8 12" id="KW-1133">Transmembrane helix</keyword>
<evidence type="ECO:0000256" key="4">
    <source>
        <dbReference type="ARBA" id="ARBA00022692"/>
    </source>
</evidence>
<evidence type="ECO:0000256" key="8">
    <source>
        <dbReference type="ARBA" id="ARBA00022989"/>
    </source>
</evidence>
<comment type="similarity">
    <text evidence="2 12">Belongs to the PAM17 family.</text>
</comment>
<dbReference type="Pfam" id="PF08566">
    <property type="entry name" value="Pam17"/>
    <property type="match status" value="1"/>
</dbReference>
<dbReference type="InterPro" id="IPR013875">
    <property type="entry name" value="Pam17"/>
</dbReference>
<dbReference type="PANTHER" id="PTHR28021">
    <property type="entry name" value="PRESEQUENCE TRANSLOCATED-ASSOCIATED MOTOR SUBUNIT PAM17, MITOCHONDRIAL"/>
    <property type="match status" value="1"/>
</dbReference>
<feature type="transmembrane region" description="Helical" evidence="12">
    <location>
        <begin position="84"/>
        <end position="104"/>
    </location>
</feature>
<evidence type="ECO:0000313" key="13">
    <source>
        <dbReference type="EMBL" id="KNE90333.1"/>
    </source>
</evidence>
<evidence type="ECO:0000256" key="5">
    <source>
        <dbReference type="ARBA" id="ARBA00022792"/>
    </source>
</evidence>
<dbReference type="OrthoDB" id="5970083at2759"/>
<accession>A0A0L0UTF8</accession>
<evidence type="ECO:0000256" key="1">
    <source>
        <dbReference type="ARBA" id="ARBA00004448"/>
    </source>
</evidence>
<keyword evidence="4 12" id="KW-0812">Transmembrane</keyword>
<dbReference type="PANTHER" id="PTHR28021:SF1">
    <property type="entry name" value="PRESEQUENCE TRANSLOCATED-ASSOCIATED MOTOR SUBUNIT PAM17, MITOCHONDRIAL"/>
    <property type="match status" value="1"/>
</dbReference>
<evidence type="ECO:0000256" key="7">
    <source>
        <dbReference type="ARBA" id="ARBA00022946"/>
    </source>
</evidence>
<comment type="function">
    <text evidence="12">Component of the PAM complex, a complex required for the translocation of transit peptide-containing proteins from the inner membrane into the mitochondrial matrix in an ATP-dependent manner.</text>
</comment>
<evidence type="ECO:0000256" key="12">
    <source>
        <dbReference type="RuleBase" id="RU367146"/>
    </source>
</evidence>
<keyword evidence="9 12" id="KW-0811">Translocation</keyword>
<evidence type="ECO:0000256" key="2">
    <source>
        <dbReference type="ARBA" id="ARBA00006837"/>
    </source>
</evidence>
<keyword evidence="6 12" id="KW-0653">Protein transport</keyword>
<keyword evidence="11 12" id="KW-0472">Membrane</keyword>
<proteinExistence type="inferred from homology"/>
<gene>
    <name evidence="13" type="ORF">PSTG_16205</name>
</gene>
<name>A0A0L0UTF8_9BASI</name>
<dbReference type="AlphaFoldDB" id="A0A0L0UTF8"/>
<keyword evidence="7" id="KW-0809">Transit peptide</keyword>
<organism evidence="13 14">
    <name type="scientific">Puccinia striiformis f. sp. tritici PST-78</name>
    <dbReference type="NCBI Taxonomy" id="1165861"/>
    <lineage>
        <taxon>Eukaryota</taxon>
        <taxon>Fungi</taxon>
        <taxon>Dikarya</taxon>
        <taxon>Basidiomycota</taxon>
        <taxon>Pucciniomycotina</taxon>
        <taxon>Pucciniomycetes</taxon>
        <taxon>Pucciniales</taxon>
        <taxon>Pucciniaceae</taxon>
        <taxon>Puccinia</taxon>
    </lineage>
</organism>
<keyword evidence="5 12" id="KW-0999">Mitochondrion inner membrane</keyword>
<evidence type="ECO:0000256" key="11">
    <source>
        <dbReference type="ARBA" id="ARBA00023136"/>
    </source>
</evidence>
<dbReference type="Proteomes" id="UP000054564">
    <property type="component" value="Unassembled WGS sequence"/>
</dbReference>
<dbReference type="GO" id="GO:0001405">
    <property type="term" value="C:PAM complex, Tim23 associated import motor"/>
    <property type="evidence" value="ECO:0007669"/>
    <property type="project" value="UniProtKB-UniRule"/>
</dbReference>
<evidence type="ECO:0000256" key="6">
    <source>
        <dbReference type="ARBA" id="ARBA00022927"/>
    </source>
</evidence>
<evidence type="ECO:0000256" key="3">
    <source>
        <dbReference type="ARBA" id="ARBA00022448"/>
    </source>
</evidence>
<comment type="subunit">
    <text evidence="12">Component of the PAM complex.</text>
</comment>
<evidence type="ECO:0000256" key="10">
    <source>
        <dbReference type="ARBA" id="ARBA00023128"/>
    </source>
</evidence>
<reference evidence="14" key="1">
    <citation type="submission" date="2014-03" db="EMBL/GenBank/DDBJ databases">
        <title>The Genome Sequence of Puccinia striiformis f. sp. tritici PST-78.</title>
        <authorList>
            <consortium name="The Broad Institute Genome Sequencing Platform"/>
            <person name="Cuomo C."/>
            <person name="Hulbert S."/>
            <person name="Chen X."/>
            <person name="Walker B."/>
            <person name="Young S.K."/>
            <person name="Zeng Q."/>
            <person name="Gargeya S."/>
            <person name="Fitzgerald M."/>
            <person name="Haas B."/>
            <person name="Abouelleil A."/>
            <person name="Alvarado L."/>
            <person name="Arachchi H.M."/>
            <person name="Berlin A.M."/>
            <person name="Chapman S.B."/>
            <person name="Goldberg J."/>
            <person name="Griggs A."/>
            <person name="Gujja S."/>
            <person name="Hansen M."/>
            <person name="Howarth C."/>
            <person name="Imamovic A."/>
            <person name="Larimer J."/>
            <person name="McCowan C."/>
            <person name="Montmayeur A."/>
            <person name="Murphy C."/>
            <person name="Neiman D."/>
            <person name="Pearson M."/>
            <person name="Priest M."/>
            <person name="Roberts A."/>
            <person name="Saif S."/>
            <person name="Shea T."/>
            <person name="Sisk P."/>
            <person name="Sykes S."/>
            <person name="Wortman J."/>
            <person name="Nusbaum C."/>
            <person name="Birren B."/>
        </authorList>
    </citation>
    <scope>NUCLEOTIDE SEQUENCE [LARGE SCALE GENOMIC DNA]</scope>
    <source>
        <strain evidence="14">race PST-78</strain>
    </source>
</reference>
<evidence type="ECO:0000313" key="14">
    <source>
        <dbReference type="Proteomes" id="UP000054564"/>
    </source>
</evidence>
<sequence length="233" mass="26557">MSATRLLGLPSRRCRWNFAPRATDHGHEPDRPAFHLFARSFRSGGLIRSNPSKQVGKTVSTTPDTISRLTWPEYLALRKQQRRYALFATVPITTLGLTLGINYFATIEAAPTDLIMGIEAPYVYGLATLSCGFLGYLIGPSIGHAFFRLRVSKPTQRAMQEKNAKFYHHIKQHRVDPAQSIVNNPLPDWHGERIGSLKEYRKWLRDQLAYRRKATQHNMLLSSEDLNRGKDLL</sequence>
<protein>
    <recommendedName>
        <fullName evidence="12">Presequence translocated-associated motor subunit PAM17</fullName>
    </recommendedName>
</protein>
<dbReference type="EMBL" id="AJIL01000262">
    <property type="protein sequence ID" value="KNE90333.1"/>
    <property type="molecule type" value="Genomic_DNA"/>
</dbReference>
<evidence type="ECO:0000256" key="9">
    <source>
        <dbReference type="ARBA" id="ARBA00023010"/>
    </source>
</evidence>
<keyword evidence="3 12" id="KW-0813">Transport</keyword>
<comment type="subcellular location">
    <subcellularLocation>
        <location evidence="1 12">Mitochondrion inner membrane</location>
        <topology evidence="1 12">Multi-pass membrane protein</topology>
    </subcellularLocation>
</comment>
<dbReference type="GO" id="GO:0030150">
    <property type="term" value="P:protein import into mitochondrial matrix"/>
    <property type="evidence" value="ECO:0007669"/>
    <property type="project" value="UniProtKB-UniRule"/>
</dbReference>
<feature type="transmembrane region" description="Helical" evidence="12">
    <location>
        <begin position="124"/>
        <end position="147"/>
    </location>
</feature>